<reference evidence="2 3" key="1">
    <citation type="submission" date="2014-09" db="EMBL/GenBank/DDBJ databases">
        <authorList>
            <person name="Ellenberger Sabrina"/>
        </authorList>
    </citation>
    <scope>NUCLEOTIDE SEQUENCE [LARGE SCALE GENOMIC DNA]</scope>
    <source>
        <strain evidence="2 3">CBS 412.66</strain>
    </source>
</reference>
<dbReference type="Proteomes" id="UP000054107">
    <property type="component" value="Unassembled WGS sequence"/>
</dbReference>
<dbReference type="PANTHER" id="PTHR28094:SF1">
    <property type="entry name" value="MEIOTICALLY UP-REGULATED GENE 113 PROTEIN"/>
    <property type="match status" value="1"/>
</dbReference>
<accession>A0A0B7NSZ8</accession>
<dbReference type="AlphaFoldDB" id="A0A0B7NSZ8"/>
<feature type="domain" description="Bacteriophage T5 Orf172 DNA-binding" evidence="1">
    <location>
        <begin position="174"/>
        <end position="301"/>
    </location>
</feature>
<organism evidence="2 3">
    <name type="scientific">Parasitella parasitica</name>
    <dbReference type="NCBI Taxonomy" id="35722"/>
    <lineage>
        <taxon>Eukaryota</taxon>
        <taxon>Fungi</taxon>
        <taxon>Fungi incertae sedis</taxon>
        <taxon>Mucoromycota</taxon>
        <taxon>Mucoromycotina</taxon>
        <taxon>Mucoromycetes</taxon>
        <taxon>Mucorales</taxon>
        <taxon>Mucorineae</taxon>
        <taxon>Mucoraceae</taxon>
        <taxon>Parasitella</taxon>
    </lineage>
</organism>
<keyword evidence="3" id="KW-1185">Reference proteome</keyword>
<dbReference type="Pfam" id="PF10544">
    <property type="entry name" value="T5orf172"/>
    <property type="match status" value="1"/>
</dbReference>
<dbReference type="EMBL" id="LN733809">
    <property type="protein sequence ID" value="CEP18393.1"/>
    <property type="molecule type" value="Genomic_DNA"/>
</dbReference>
<dbReference type="InterPro" id="IPR053006">
    <property type="entry name" value="Meiosis_regulatory"/>
</dbReference>
<dbReference type="PANTHER" id="PTHR28094">
    <property type="entry name" value="MEIOTICALLY UP-REGULATED GENE 113 PROTEIN"/>
    <property type="match status" value="1"/>
</dbReference>
<evidence type="ECO:0000313" key="2">
    <source>
        <dbReference type="EMBL" id="CEP18393.1"/>
    </source>
</evidence>
<gene>
    <name evidence="2" type="primary">PARPA_12697.1 scaffold 45263</name>
</gene>
<dbReference type="InterPro" id="IPR018306">
    <property type="entry name" value="Phage_T5_Orf172_DNA-bd"/>
</dbReference>
<sequence>MFRRSICCQYNKLTFSKTNWATATVASALVDEMQNDTASSNAIPPVPPLKPLSFPLQKSSSPTIIVRNAKSVSHFKRCSGYRKYTGKPCTRLIKIDPTLPEKRYYLCHNHEPNYGDKLKEAGKNDQSSDAIKRVRFDTAAGHTQVWIGDHIAPKDRANIKRQMLLPLSERDQAGYIYAYHLQDGPRVSQKDYAYFKIGRTTDPHRRMYQVAHACNFIPKIIELIPGFPDKESNIPTTRMLTNLETVATDAIDSPFGVPKCPMSHRVERLIHLELASVYENAGFKCDKCGSVHREWIRVNRRKRSNGELMTDDELWKSDIRPIVLKWIQFGVVASALNELLLL</sequence>
<evidence type="ECO:0000259" key="1">
    <source>
        <dbReference type="Pfam" id="PF10544"/>
    </source>
</evidence>
<dbReference type="OrthoDB" id="2417614at2759"/>
<name>A0A0B7NSZ8_9FUNG</name>
<evidence type="ECO:0000313" key="3">
    <source>
        <dbReference type="Proteomes" id="UP000054107"/>
    </source>
</evidence>
<dbReference type="STRING" id="35722.A0A0B7NSZ8"/>
<protein>
    <recommendedName>
        <fullName evidence="1">Bacteriophage T5 Orf172 DNA-binding domain-containing protein</fullName>
    </recommendedName>
</protein>
<proteinExistence type="predicted"/>